<protein>
    <submittedName>
        <fullName evidence="1">WbqC-like protein</fullName>
    </submittedName>
</protein>
<proteinExistence type="predicted"/>
<accession>A0A2T5I5Q8</accession>
<comment type="caution">
    <text evidence="1">The sequence shown here is derived from an EMBL/GenBank/DDBJ whole genome shotgun (WGS) entry which is preliminary data.</text>
</comment>
<dbReference type="RefSeq" id="WP_107763184.1">
    <property type="nucleotide sequence ID" value="NZ_QAOK01000033.1"/>
</dbReference>
<gene>
    <name evidence="1" type="ORF">C8R21_13323</name>
</gene>
<dbReference type="Pfam" id="PF08889">
    <property type="entry name" value="WbqC"/>
    <property type="match status" value="1"/>
</dbReference>
<name>A0A2T5I5Q8_9PROT</name>
<dbReference type="AlphaFoldDB" id="A0A2T5I5Q8"/>
<evidence type="ECO:0000313" key="2">
    <source>
        <dbReference type="Proteomes" id="UP000244152"/>
    </source>
</evidence>
<reference evidence="1 2" key="1">
    <citation type="submission" date="2018-04" db="EMBL/GenBank/DDBJ databases">
        <title>Active sludge and wastewater microbial communities from Klosterneuburg, Austria.</title>
        <authorList>
            <person name="Wagner M."/>
        </authorList>
    </citation>
    <scope>NUCLEOTIDE SEQUENCE [LARGE SCALE GENOMIC DNA]</scope>
    <source>
        <strain evidence="1 2">Nl12</strain>
    </source>
</reference>
<sequence length="245" mass="28888">MADLENIKESLSRHYGKRVAILQSNYLPWKGYFDIIHDVDLFIFYDDVQYTLRDWRNRNKIKTSRGLDWLTVSTNGTRQHLIYKVGFTDAKWQLKHWETLRHNYGKTPYFKRYRPFLEDVYLGTRWESLSDLNQYLILQISRQFLGITTIFADSRSYHAEGEKQDRIIDLLTKAGASIYVSGPSAKSYIDEARFARTGVGLVWKDYSGYPEYPQFHSPFEHAVTVLDLLFHTGGEAPYYIWGWRG</sequence>
<evidence type="ECO:0000313" key="1">
    <source>
        <dbReference type="EMBL" id="PTQ79159.1"/>
    </source>
</evidence>
<dbReference type="InterPro" id="IPR014985">
    <property type="entry name" value="WbqC"/>
</dbReference>
<dbReference type="Proteomes" id="UP000244152">
    <property type="component" value="Unassembled WGS sequence"/>
</dbReference>
<dbReference type="EMBL" id="QAOK01000033">
    <property type="protein sequence ID" value="PTQ79159.1"/>
    <property type="molecule type" value="Genomic_DNA"/>
</dbReference>
<organism evidence="1 2">
    <name type="scientific">Nitrosospira multiformis</name>
    <dbReference type="NCBI Taxonomy" id="1231"/>
    <lineage>
        <taxon>Bacteria</taxon>
        <taxon>Pseudomonadati</taxon>
        <taxon>Pseudomonadota</taxon>
        <taxon>Betaproteobacteria</taxon>
        <taxon>Nitrosomonadales</taxon>
        <taxon>Nitrosomonadaceae</taxon>
        <taxon>Nitrosospira</taxon>
    </lineage>
</organism>